<reference evidence="2 3" key="2">
    <citation type="journal article" date="2005" name="Science">
        <title>The genome of the African trypanosome Trypanosoma brucei.</title>
        <authorList>
            <person name="Berriman M."/>
            <person name="Ghedin E."/>
            <person name="Hertz-Fowler C."/>
            <person name="Blandin G."/>
            <person name="Renauld H."/>
            <person name="Bartholomeu D.C."/>
            <person name="Lennard N.J."/>
            <person name="Caler E."/>
            <person name="Hamlin N.E."/>
            <person name="Haas B."/>
            <person name="Bohme U."/>
            <person name="Hannick L."/>
            <person name="Aslett M.A."/>
            <person name="Shallom J."/>
            <person name="Marcello L."/>
            <person name="Hou L."/>
            <person name="Wickstead B."/>
            <person name="Alsmark U.C."/>
            <person name="Arrowsmith C."/>
            <person name="Atkin R.J."/>
            <person name="Barron A.J."/>
            <person name="Bringaud F."/>
            <person name="Brooks K."/>
            <person name="Carrington M."/>
            <person name="Cherevach I."/>
            <person name="Chillingworth T.J."/>
            <person name="Churcher C."/>
            <person name="Clark L.N."/>
            <person name="Corton C.H."/>
            <person name="Cronin A."/>
            <person name="Davies R.M."/>
            <person name="Doggett J."/>
            <person name="Djikeng A."/>
            <person name="Feldblyum T."/>
            <person name="Field M.C."/>
            <person name="Fraser A."/>
            <person name="Goodhead I."/>
            <person name="Hance Z."/>
            <person name="Harper D."/>
            <person name="Harris B.R."/>
            <person name="Hauser H."/>
            <person name="Hostetler J."/>
            <person name="Ivens A."/>
            <person name="Jagels K."/>
            <person name="Johnson D."/>
            <person name="Johnson J."/>
            <person name="Jones K."/>
            <person name="Kerhornou A.X."/>
            <person name="Koo H."/>
            <person name="Larke N."/>
            <person name="Landfear S."/>
            <person name="Larkin C."/>
            <person name="Leech V."/>
            <person name="Line A."/>
            <person name="Lord A."/>
            <person name="Macleod A."/>
            <person name="Mooney P.J."/>
            <person name="Moule S."/>
            <person name="Martin D.M."/>
            <person name="Morgan G.W."/>
            <person name="Mungall K."/>
            <person name="Norbertczak H."/>
            <person name="Ormond D."/>
            <person name="Pai G."/>
            <person name="Peacock C.S."/>
            <person name="Peterson J."/>
            <person name="Quail M.A."/>
            <person name="Rabbinowitsch E."/>
            <person name="Rajandream M.A."/>
            <person name="Reitter C."/>
            <person name="Salzberg S.L."/>
            <person name="Sanders M."/>
            <person name="Schobel S."/>
            <person name="Sharp S."/>
            <person name="Simmonds M."/>
            <person name="Simpson A.J."/>
            <person name="Tallon L."/>
            <person name="Turner C.M."/>
            <person name="Tait A."/>
            <person name="Tivey A.R."/>
            <person name="Van Aken S."/>
            <person name="Walker D."/>
            <person name="Wanless D."/>
            <person name="Wang S."/>
            <person name="White B."/>
            <person name="White O."/>
            <person name="Whitehead S."/>
            <person name="Woodward J."/>
            <person name="Wortman J."/>
            <person name="Adams M.D."/>
            <person name="Embley T.M."/>
            <person name="Gull K."/>
            <person name="Ullu E."/>
            <person name="Barry J.D."/>
            <person name="Fairlamb A.H."/>
            <person name="Opperdoes F."/>
            <person name="Barrell B.G."/>
            <person name="Donelson J.E."/>
            <person name="Hall N."/>
            <person name="Fraser C.M."/>
            <person name="Melville S.E."/>
            <person name="El-Sayed N.M."/>
        </authorList>
    </citation>
    <scope>NUCLEOTIDE SEQUENCE [LARGE SCALE GENOMIC DNA]</scope>
    <source>
        <strain evidence="2 3">927/4 GUTat10.1</strain>
    </source>
</reference>
<feature type="transmembrane region" description="Helical" evidence="1">
    <location>
        <begin position="6"/>
        <end position="27"/>
    </location>
</feature>
<keyword evidence="1" id="KW-1133">Transmembrane helix</keyword>
<protein>
    <submittedName>
        <fullName evidence="2">Uncharacterized protein</fullName>
    </submittedName>
</protein>
<dbReference type="PaxDb" id="5691-EAN76989"/>
<sequence>MSRDSHVSFIHFLYVYVSVLCSVLLYYGMSFHYLISFIFDGVEVQPQGEKKERDIAAILHLTEGYFCSTWTSHS</sequence>
<dbReference type="RefSeq" id="XP_827319.1">
    <property type="nucleotide sequence ID" value="XM_822226.1"/>
</dbReference>
<keyword evidence="1" id="KW-0812">Transmembrane</keyword>
<dbReference type="KEGG" id="tbr:Tb09.211.1730"/>
<keyword evidence="3" id="KW-1185">Reference proteome</keyword>
<gene>
    <name evidence="2" type="ORF">Tb09.211.1730</name>
</gene>
<proteinExistence type="predicted"/>
<dbReference type="InParanoid" id="Q38DY1"/>
<reference evidence="2 3" key="1">
    <citation type="journal article" date="2005" name="Science">
        <title>Comparative genomics of trypanosomatid parasitic protozoa.</title>
        <authorList>
            <person name="El-Sayed N.M."/>
            <person name="Myler P.J."/>
            <person name="Blandin G."/>
            <person name="Berriman M."/>
            <person name="Crabtree J."/>
            <person name="Aggarwal G."/>
            <person name="Caler E."/>
            <person name="Renauld H."/>
            <person name="Worthey E.A."/>
            <person name="Hertz-Fowler C."/>
            <person name="Ghedin E."/>
            <person name="Peacock C."/>
            <person name="Bartholomeu D.C."/>
            <person name="Haas B.J."/>
            <person name="Tran A.N."/>
            <person name="Wortman J.R."/>
            <person name="Alsmark U.C."/>
            <person name="Angiuoli S."/>
            <person name="Anupama A."/>
            <person name="Badger J."/>
            <person name="Bringaud F."/>
            <person name="Cadag E."/>
            <person name="Carlton J.M."/>
            <person name="Cerqueira G.C."/>
            <person name="Creasy T."/>
            <person name="Delcher A.L."/>
            <person name="Djikeng A."/>
            <person name="Embley T.M."/>
            <person name="Hauser C."/>
            <person name="Ivens A.C."/>
            <person name="Kummerfeld S.K."/>
            <person name="Pereira-Leal J.B."/>
            <person name="Nilsson D."/>
            <person name="Peterson J."/>
            <person name="Salzberg S.L."/>
            <person name="Shallom J."/>
            <person name="Silva J.C."/>
            <person name="Sundaram J."/>
            <person name="Westenberger S."/>
            <person name="White O."/>
            <person name="Melville S.E."/>
            <person name="Donelson J.E."/>
            <person name="Andersson B."/>
            <person name="Stuart K.D."/>
            <person name="Hall N."/>
        </authorList>
    </citation>
    <scope>NUCLEOTIDE SEQUENCE [LARGE SCALE GENOMIC DNA]</scope>
    <source>
        <strain evidence="2 3">927/4 GUTat10.1</strain>
    </source>
</reference>
<name>Q38DY1_TRYB2</name>
<dbReference type="EMBL" id="CM000207">
    <property type="protein sequence ID" value="EAN76989.1"/>
    <property type="molecule type" value="Genomic_DNA"/>
</dbReference>
<evidence type="ECO:0000313" key="2">
    <source>
        <dbReference type="EMBL" id="EAN76989.1"/>
    </source>
</evidence>
<dbReference type="GeneID" id="3660708"/>
<evidence type="ECO:0000313" key="3">
    <source>
        <dbReference type="Proteomes" id="UP000008524"/>
    </source>
</evidence>
<keyword evidence="1" id="KW-0472">Membrane</keyword>
<dbReference type="Proteomes" id="UP000008524">
    <property type="component" value="Chromosome 9"/>
</dbReference>
<accession>Q38DY1</accession>
<dbReference type="AlphaFoldDB" id="Q38DY1"/>
<evidence type="ECO:0000256" key="1">
    <source>
        <dbReference type="SAM" id="Phobius"/>
    </source>
</evidence>
<organism evidence="2 3">
    <name type="scientific">Trypanosoma brucei brucei (strain 927/4 GUTat10.1)</name>
    <dbReference type="NCBI Taxonomy" id="185431"/>
    <lineage>
        <taxon>Eukaryota</taxon>
        <taxon>Discoba</taxon>
        <taxon>Euglenozoa</taxon>
        <taxon>Kinetoplastea</taxon>
        <taxon>Metakinetoplastina</taxon>
        <taxon>Trypanosomatida</taxon>
        <taxon>Trypanosomatidae</taxon>
        <taxon>Trypanosoma</taxon>
    </lineage>
</organism>